<dbReference type="PROSITE" id="PS51257">
    <property type="entry name" value="PROKAR_LIPOPROTEIN"/>
    <property type="match status" value="1"/>
</dbReference>
<gene>
    <name evidence="2" type="ORF">EES38_10620</name>
</gene>
<sequence>MFISRKTASLAFPIIAAALLSGCGEKEAEVKIPDALNMFVNAGQLEFVSGDLYQLPKEQYQIYADTLKEADEAKDIILGLESDSKLTLSDLHVDTVKTAAEASIKETSDAVSQAQKQWVSYHEEKKSALEKEIVTSQNDIDTSDKNFAAYQEQIKPFEQNITALEKKVEELNNKKNDLLQQYLDATNKDIMDYSLPIRKQTSINLRYSYYKKRGSQCRKEKFDVIEYEGSCYALKPVRTELADKPSFKVGQNIIIDTLKINQELGPRFGSKNGQLYFKLDNAKSDLKKQKIIAQNQHPFKFEPNSWAYQAAERNIKSAKEQLNEIDSKEVKEAFLRSELREETNKLDHTFADVLEKVRQNLVQNAEHDTNVEYAKPITLSSDAKRGLLVYHFKTMQGQQKAFLAPFDAEVLSKSEKPTVETLGANGAYTMSSIQGIDSPELNKFLFNPSSSLGW</sequence>
<evidence type="ECO:0000313" key="3">
    <source>
        <dbReference type="Proteomes" id="UP000281112"/>
    </source>
</evidence>
<proteinExistence type="predicted"/>
<name>A0A3N9THG8_9VIBR</name>
<evidence type="ECO:0000256" key="1">
    <source>
        <dbReference type="SAM" id="Coils"/>
    </source>
</evidence>
<dbReference type="EMBL" id="RJVQ01000003">
    <property type="protein sequence ID" value="RQW63687.1"/>
    <property type="molecule type" value="Genomic_DNA"/>
</dbReference>
<reference evidence="2 3" key="1">
    <citation type="submission" date="2018-11" db="EMBL/GenBank/DDBJ databases">
        <title>Vibrio LJC006 sp. nov., isolated from seawater during the bloom of the enteromorpha.</title>
        <authorList>
            <person name="Liang J."/>
        </authorList>
    </citation>
    <scope>NUCLEOTIDE SEQUENCE [LARGE SCALE GENOMIC DNA]</scope>
    <source>
        <strain evidence="2 3">LJC006</strain>
    </source>
</reference>
<accession>A0A3N9THG8</accession>
<dbReference type="RefSeq" id="WP_124937150.1">
    <property type="nucleotide sequence ID" value="NZ_RJVQ01000003.1"/>
</dbReference>
<keyword evidence="1" id="KW-0175">Coiled coil</keyword>
<organism evidence="2 3">
    <name type="scientific">Vibrio viridaestus</name>
    <dbReference type="NCBI Taxonomy" id="2487322"/>
    <lineage>
        <taxon>Bacteria</taxon>
        <taxon>Pseudomonadati</taxon>
        <taxon>Pseudomonadota</taxon>
        <taxon>Gammaproteobacteria</taxon>
        <taxon>Vibrionales</taxon>
        <taxon>Vibrionaceae</taxon>
        <taxon>Vibrio</taxon>
    </lineage>
</organism>
<comment type="caution">
    <text evidence="2">The sequence shown here is derived from an EMBL/GenBank/DDBJ whole genome shotgun (WGS) entry which is preliminary data.</text>
</comment>
<evidence type="ECO:0000313" key="2">
    <source>
        <dbReference type="EMBL" id="RQW63687.1"/>
    </source>
</evidence>
<feature type="coiled-coil region" evidence="1">
    <location>
        <begin position="154"/>
        <end position="188"/>
    </location>
</feature>
<dbReference type="AlphaFoldDB" id="A0A3N9THG8"/>
<keyword evidence="3" id="KW-1185">Reference proteome</keyword>
<protein>
    <submittedName>
        <fullName evidence="2">Uncharacterized protein</fullName>
    </submittedName>
</protein>
<dbReference type="Proteomes" id="UP000281112">
    <property type="component" value="Unassembled WGS sequence"/>
</dbReference>